<protein>
    <recommendedName>
        <fullName evidence="3">SWIM-type domain-containing protein</fullName>
    </recommendedName>
</protein>
<evidence type="ECO:0000259" key="3">
    <source>
        <dbReference type="PROSITE" id="PS50966"/>
    </source>
</evidence>
<dbReference type="Pfam" id="PF04434">
    <property type="entry name" value="SWIM"/>
    <property type="match status" value="1"/>
</dbReference>
<feature type="region of interest" description="Disordered" evidence="2">
    <location>
        <begin position="55"/>
        <end position="77"/>
    </location>
</feature>
<dbReference type="GO" id="GO:0008270">
    <property type="term" value="F:zinc ion binding"/>
    <property type="evidence" value="ECO:0007669"/>
    <property type="project" value="UniProtKB-KW"/>
</dbReference>
<evidence type="ECO:0000256" key="2">
    <source>
        <dbReference type="SAM" id="MobiDB-lite"/>
    </source>
</evidence>
<evidence type="ECO:0000313" key="5">
    <source>
        <dbReference type="Proteomes" id="UP000294604"/>
    </source>
</evidence>
<accession>A0A4R8SSP4</accession>
<dbReference type="InterPro" id="IPR007527">
    <property type="entry name" value="Znf_SWIM"/>
</dbReference>
<dbReference type="EMBL" id="PECL01000008">
    <property type="protein sequence ID" value="TEA03443.1"/>
    <property type="molecule type" value="Genomic_DNA"/>
</dbReference>
<feature type="domain" description="SWIM-type" evidence="3">
    <location>
        <begin position="2"/>
        <end position="31"/>
    </location>
</feature>
<dbReference type="PROSITE" id="PS50966">
    <property type="entry name" value="ZF_SWIM"/>
    <property type="match status" value="1"/>
</dbReference>
<keyword evidence="1" id="KW-0479">Metal-binding</keyword>
<dbReference type="AlphaFoldDB" id="A0A4R8SSP4"/>
<evidence type="ECO:0000256" key="1">
    <source>
        <dbReference type="PROSITE-ProRule" id="PRU00325"/>
    </source>
</evidence>
<keyword evidence="1" id="KW-0862">Zinc</keyword>
<sequence>MIDLASPAYKCSCPSRKFPCKHALGLLLLWSAGTVPDTDEPVDFVQSWLDGRTTRATRSETKTAPDPVRAAKAAERRRERVSDGLEEFDRWLRDQLHNGLAGVDTSVYKWLDPVASRLVDAQAPGVAVRVRELASVFRMPNWPDQLLRELSMLRLLIHAHRHLDELDPPLAATVRRHIGYPVTTEEVLAIPGVLDEWEVLGRNYTGSDKLVTRRTFLYGRATNRLATLMSFAPNSTGLDAGTPPGTAIAATAHFYPGQPRQRVLLADGHHAPQPIGTPTATGTTIAAAFDDRAAAIALDPWLTQFPVIVTVRPALSNSREPTLVDEDGHSVPLHAADDWWWSLLAVSGGQPVHVLGDLADHGMCFVAAWSPEGLVHQ</sequence>
<comment type="caution">
    <text evidence="4">The sequence shown here is derived from an EMBL/GenBank/DDBJ whole genome shotgun (WGS) entry which is preliminary data.</text>
</comment>
<dbReference type="Proteomes" id="UP000294604">
    <property type="component" value="Unassembled WGS sequence"/>
</dbReference>
<organism evidence="4 5">
    <name type="scientific">Mycobacteroides salmoniphilum</name>
    <dbReference type="NCBI Taxonomy" id="404941"/>
    <lineage>
        <taxon>Bacteria</taxon>
        <taxon>Bacillati</taxon>
        <taxon>Actinomycetota</taxon>
        <taxon>Actinomycetes</taxon>
        <taxon>Mycobacteriales</taxon>
        <taxon>Mycobacteriaceae</taxon>
        <taxon>Mycobacteroides</taxon>
    </lineage>
</organism>
<dbReference type="RefSeq" id="WP_234880960.1">
    <property type="nucleotide sequence ID" value="NZ_PECJ01000009.1"/>
</dbReference>
<name>A0A4R8SSP4_9MYCO</name>
<reference evidence="4 5" key="1">
    <citation type="journal article" date="2019" name="Sci. Rep.">
        <title>Extended insight into the Mycobacterium chelonae-abscessus complex through whole genome sequencing of Mycobacterium salmoniphilum outbreak and Mycobacterium salmoniphilum-like strains.</title>
        <authorList>
            <person name="Behra P.R.K."/>
            <person name="Das S."/>
            <person name="Pettersson B.M.F."/>
            <person name="Shirreff L."/>
            <person name="DuCote T."/>
            <person name="Jacobsson K.G."/>
            <person name="Ennis D.G."/>
            <person name="Kirsebom L.A."/>
        </authorList>
    </citation>
    <scope>NUCLEOTIDE SEQUENCE [LARGE SCALE GENOMIC DNA]</scope>
    <source>
        <strain evidence="4 5">CCUG 60884</strain>
    </source>
</reference>
<evidence type="ECO:0000313" key="4">
    <source>
        <dbReference type="EMBL" id="TEA03443.1"/>
    </source>
</evidence>
<keyword evidence="1" id="KW-0863">Zinc-finger</keyword>
<proteinExistence type="predicted"/>
<gene>
    <name evidence="4" type="ORF">CCUG60884_02293</name>
</gene>